<sequence length="112" mass="11713">MDIVRSLLLIVHLLSWALVFGYALSALKTKEMPKGLLHGALGALLSGLLLVGVIEMGDGDVNHMKIGIKLVVALVVSGLAIWGERRDEKLSAGFFGGIAGLVVVNVAIAVLV</sequence>
<feature type="transmembrane region" description="Helical" evidence="1">
    <location>
        <begin position="66"/>
        <end position="83"/>
    </location>
</feature>
<keyword evidence="1" id="KW-0812">Transmembrane</keyword>
<reference evidence="2 3" key="1">
    <citation type="submission" date="2018-12" db="EMBL/GenBank/DDBJ databases">
        <title>Complete genome sequence of Flaviflexus sp. H23T48.</title>
        <authorList>
            <person name="Bae J.-W."/>
            <person name="Lee J.-Y."/>
        </authorList>
    </citation>
    <scope>NUCLEOTIDE SEQUENCE [LARGE SCALE GENOMIC DNA]</scope>
    <source>
        <strain evidence="2 3">H23T48</strain>
    </source>
</reference>
<dbReference type="EMBL" id="CP034593">
    <property type="protein sequence ID" value="AZQ76927.1"/>
    <property type="molecule type" value="Genomic_DNA"/>
</dbReference>
<evidence type="ECO:0000256" key="1">
    <source>
        <dbReference type="SAM" id="Phobius"/>
    </source>
</evidence>
<dbReference type="KEGG" id="flh:EJ997_05835"/>
<evidence type="ECO:0000313" key="2">
    <source>
        <dbReference type="EMBL" id="AZQ76927.1"/>
    </source>
</evidence>
<keyword evidence="1" id="KW-1133">Transmembrane helix</keyword>
<keyword evidence="1" id="KW-0472">Membrane</keyword>
<gene>
    <name evidence="2" type="ORF">EJ997_05835</name>
</gene>
<dbReference type="RefSeq" id="WP_126703733.1">
    <property type="nucleotide sequence ID" value="NZ_CP034593.1"/>
</dbReference>
<protein>
    <recommendedName>
        <fullName evidence="4">Integral membrane protein</fullName>
    </recommendedName>
</protein>
<feature type="transmembrane region" description="Helical" evidence="1">
    <location>
        <begin position="90"/>
        <end position="111"/>
    </location>
</feature>
<proteinExistence type="predicted"/>
<evidence type="ECO:0008006" key="4">
    <source>
        <dbReference type="Google" id="ProtNLM"/>
    </source>
</evidence>
<evidence type="ECO:0000313" key="3">
    <source>
        <dbReference type="Proteomes" id="UP000280344"/>
    </source>
</evidence>
<feature type="transmembrane region" description="Helical" evidence="1">
    <location>
        <begin position="36"/>
        <end position="54"/>
    </location>
</feature>
<name>A0A3S9PX41_9ACTO</name>
<dbReference type="AlphaFoldDB" id="A0A3S9PX41"/>
<accession>A0A3S9PX41</accession>
<keyword evidence="3" id="KW-1185">Reference proteome</keyword>
<organism evidence="2 3">
    <name type="scientific">Flaviflexus ciconiae</name>
    <dbReference type="NCBI Taxonomy" id="2496867"/>
    <lineage>
        <taxon>Bacteria</taxon>
        <taxon>Bacillati</taxon>
        <taxon>Actinomycetota</taxon>
        <taxon>Actinomycetes</taxon>
        <taxon>Actinomycetales</taxon>
        <taxon>Actinomycetaceae</taxon>
        <taxon>Flaviflexus</taxon>
    </lineage>
</organism>
<dbReference type="Proteomes" id="UP000280344">
    <property type="component" value="Chromosome"/>
</dbReference>
<dbReference type="OrthoDB" id="3830423at2"/>
<feature type="transmembrane region" description="Helical" evidence="1">
    <location>
        <begin position="6"/>
        <end position="24"/>
    </location>
</feature>